<evidence type="ECO:0000256" key="4">
    <source>
        <dbReference type="ARBA" id="ARBA00022989"/>
    </source>
</evidence>
<dbReference type="InterPro" id="IPR004307">
    <property type="entry name" value="TspO_MBR"/>
</dbReference>
<evidence type="ECO:0000256" key="1">
    <source>
        <dbReference type="ARBA" id="ARBA00004141"/>
    </source>
</evidence>
<name>A0AAD8FNI9_ACIOX</name>
<comment type="similarity">
    <text evidence="2">Belongs to the TspO/BZRP family.</text>
</comment>
<dbReference type="AlphaFoldDB" id="A0AAD8FNI9"/>
<evidence type="ECO:0000256" key="6">
    <source>
        <dbReference type="SAM" id="Phobius"/>
    </source>
</evidence>
<dbReference type="EMBL" id="JAGXEW010001756">
    <property type="protein sequence ID" value="KAK1124180.1"/>
    <property type="molecule type" value="Genomic_DNA"/>
</dbReference>
<feature type="transmembrane region" description="Helical" evidence="6">
    <location>
        <begin position="145"/>
        <end position="165"/>
    </location>
</feature>
<keyword evidence="4 6" id="KW-1133">Transmembrane helix</keyword>
<keyword evidence="3 6" id="KW-0812">Transmembrane</keyword>
<evidence type="ECO:0000256" key="3">
    <source>
        <dbReference type="ARBA" id="ARBA00022692"/>
    </source>
</evidence>
<comment type="subcellular location">
    <subcellularLocation>
        <location evidence="1">Membrane</location>
        <topology evidence="1">Multi-pass membrane protein</topology>
    </subcellularLocation>
</comment>
<sequence>MLIISKEYLCAFCRDVDSHSGIHCTAPCGWDPGLSLHQNRGVHLVQDSKETCLVPPNRVFPIAWTTLYTSMGYGSYLIWKDVGVHQHCRCPLGLYGAQLALNWAFTPIFFGAHNLKLALVESVILSGTVAATMVSWYPINKTATLLMVPYLMWLTLASSLSYCIWRDNPDKEE</sequence>
<organism evidence="7 8">
    <name type="scientific">Acipenser oxyrinchus oxyrinchus</name>
    <dbReference type="NCBI Taxonomy" id="40147"/>
    <lineage>
        <taxon>Eukaryota</taxon>
        <taxon>Metazoa</taxon>
        <taxon>Chordata</taxon>
        <taxon>Craniata</taxon>
        <taxon>Vertebrata</taxon>
        <taxon>Euteleostomi</taxon>
        <taxon>Actinopterygii</taxon>
        <taxon>Chondrostei</taxon>
        <taxon>Acipenseriformes</taxon>
        <taxon>Acipenseridae</taxon>
        <taxon>Acipenser</taxon>
    </lineage>
</organism>
<dbReference type="PANTHER" id="PTHR10057:SF0">
    <property type="entry name" value="TRANSLOCATOR PROTEIN"/>
    <property type="match status" value="1"/>
</dbReference>
<dbReference type="PANTHER" id="PTHR10057">
    <property type="entry name" value="PERIPHERAL-TYPE BENZODIAZEPINE RECEPTOR"/>
    <property type="match status" value="1"/>
</dbReference>
<dbReference type="GO" id="GO:0033013">
    <property type="term" value="P:tetrapyrrole metabolic process"/>
    <property type="evidence" value="ECO:0007669"/>
    <property type="project" value="UniProtKB-ARBA"/>
</dbReference>
<evidence type="ECO:0000256" key="5">
    <source>
        <dbReference type="ARBA" id="ARBA00023136"/>
    </source>
</evidence>
<dbReference type="GO" id="GO:0005741">
    <property type="term" value="C:mitochondrial outer membrane"/>
    <property type="evidence" value="ECO:0007669"/>
    <property type="project" value="TreeGrafter"/>
</dbReference>
<dbReference type="CDD" id="cd15904">
    <property type="entry name" value="TSPO_MBR"/>
    <property type="match status" value="1"/>
</dbReference>
<dbReference type="Pfam" id="PF03073">
    <property type="entry name" value="TspO_MBR"/>
    <property type="match status" value="1"/>
</dbReference>
<protein>
    <submittedName>
        <fullName evidence="7">Translocator protein</fullName>
    </submittedName>
</protein>
<keyword evidence="8" id="KW-1185">Reference proteome</keyword>
<evidence type="ECO:0000313" key="7">
    <source>
        <dbReference type="EMBL" id="KAK1124180.1"/>
    </source>
</evidence>
<evidence type="ECO:0000313" key="8">
    <source>
        <dbReference type="Proteomes" id="UP001230051"/>
    </source>
</evidence>
<comment type="caution">
    <text evidence="7">The sequence shown here is derived from an EMBL/GenBank/DDBJ whole genome shotgun (WGS) entry which is preliminary data.</text>
</comment>
<dbReference type="FunFam" id="1.20.1260.100:FF:000001">
    <property type="entry name" value="translocator protein 2"/>
    <property type="match status" value="1"/>
</dbReference>
<dbReference type="Proteomes" id="UP001230051">
    <property type="component" value="Unassembled WGS sequence"/>
</dbReference>
<proteinExistence type="inferred from homology"/>
<evidence type="ECO:0000256" key="2">
    <source>
        <dbReference type="ARBA" id="ARBA00007524"/>
    </source>
</evidence>
<gene>
    <name evidence="7" type="primary">TSPO</name>
    <name evidence="7" type="ORF">AOXY_G38670</name>
</gene>
<dbReference type="InterPro" id="IPR038330">
    <property type="entry name" value="TspO/MBR-related_sf"/>
</dbReference>
<feature type="transmembrane region" description="Helical" evidence="6">
    <location>
        <begin position="117"/>
        <end position="139"/>
    </location>
</feature>
<keyword evidence="5 6" id="KW-0472">Membrane</keyword>
<accession>A0AAD8FNI9</accession>
<dbReference type="Gene3D" id="1.20.1260.100">
    <property type="entry name" value="TspO/MBR protein"/>
    <property type="match status" value="1"/>
</dbReference>
<reference evidence="7" key="1">
    <citation type="submission" date="2022-02" db="EMBL/GenBank/DDBJ databases">
        <title>Atlantic sturgeon de novo genome assembly.</title>
        <authorList>
            <person name="Stock M."/>
            <person name="Klopp C."/>
            <person name="Guiguen Y."/>
            <person name="Cabau C."/>
            <person name="Parinello H."/>
            <person name="Santidrian Yebra-Pimentel E."/>
            <person name="Kuhl H."/>
            <person name="Dirks R.P."/>
            <person name="Guessner J."/>
            <person name="Wuertz S."/>
            <person name="Du K."/>
            <person name="Schartl M."/>
        </authorList>
    </citation>
    <scope>NUCLEOTIDE SEQUENCE</scope>
    <source>
        <strain evidence="7">STURGEONOMICS-FGT-2020</strain>
        <tissue evidence="7">Whole blood</tissue>
    </source>
</reference>